<dbReference type="InterPro" id="IPR011054">
    <property type="entry name" value="Rudment_hybrid_motif"/>
</dbReference>
<dbReference type="GO" id="GO:0006633">
    <property type="term" value="P:fatty acid biosynthetic process"/>
    <property type="evidence" value="ECO:0007669"/>
    <property type="project" value="UniProtKB-KW"/>
</dbReference>
<keyword evidence="11" id="KW-0276">Fatty acid metabolism</keyword>
<accession>A0A4V5P9T1</accession>
<feature type="domain" description="Lipoyl-binding" evidence="21">
    <location>
        <begin position="581"/>
        <end position="655"/>
    </location>
</feature>
<evidence type="ECO:0000259" key="23">
    <source>
        <dbReference type="PROSITE" id="PS50979"/>
    </source>
</evidence>
<dbReference type="Pfam" id="PF02786">
    <property type="entry name" value="CPSase_L_D2"/>
    <property type="match status" value="1"/>
</dbReference>
<sequence>MSGLHLVKQGRDRKKIDSQRDFTVASPAEFVTRFGGNKVIEKVLIANNGIAAVKCMRSIRRWSYEMFRNERAIRFVVMVTPEDLKANAEYIKMADHYVPVPGGPNNNNYANVELILDIAKRIPVQAVWAGWGHASENPKLPELLLKNGIAFMGPPSQAMWALGDKIASSIVAQTAGIPTLPWSGSGLCVDWHENDFSKRILNVPQELYEKGCVKDVDDGLKAAEEVGYPVMIKASEGGGGKGIRKVNNADDFPNLFRQVQAEVPGSPIFVMRLAKQSRHLEVQILADQYGNAISLFGRDCSVQRRHQKIIEEAPTAIATPAVFEHMEQCAVKLAKMVGYVSAGTVEYLYSQDGSFYFLELNPRLQVEHPCTEMVADVNLPAAQLQIAMGIPLYRIKDIRMMYGVSPWGDAPIDFENSAHVPCPRGHVIAARITSENPDEELNFRSNKNVWGYFSVAAAGGLHEFADSQFGHCFSWGENREEAISNMVVALKELSIRGDFRTTVEYLIKLLETESFQMNRIDTGWLDRLIAEKVQAERPDTMLGVVCGALHVADVSLRNSISNFLHSLERYRITIGNKTCVFEKENDPSVMRSPSAGKLIQYIVEDGGHVFAGQCYAEIEVMKMVMTLTAAESGCIHYVKRPGAALDPGCVIAKMQLDNPSKVQQAELHTGSLPRIQSTALRGEKLHRVFHYVLDNLVNVMNGYCLPDPFFSSRVKDWVERLMKTLRDPSLPLLELQDIMTSVSGRIPPNVEKSIKKEMAQYASNITSVLCQFPSQQIANILDSHAATLNRKSEREVFFMNTQSIVQLVQRYRSGIRGHMKAVVMDLLRQYLRVETQFQNGHYDKCVFALREENKSDMNTVLNYIFSHAQVTKKNLLVTMLIDQLCGRDPTLTDELLNILTELTQLSKTTNAKVALRARQVLIASHLPSYELRHNQVESIFLSAIDMYGHQFCIENLQKLILSETSIFDVLPNFFYHSNQVVRMAAL</sequence>
<dbReference type="Pfam" id="PF00289">
    <property type="entry name" value="Biotin_carb_N"/>
    <property type="match status" value="1"/>
</dbReference>
<evidence type="ECO:0000256" key="20">
    <source>
        <dbReference type="PROSITE-ProRule" id="PRU00409"/>
    </source>
</evidence>
<feature type="domain" description="ATP-grasp" evidence="22">
    <location>
        <begin position="197"/>
        <end position="388"/>
    </location>
</feature>
<dbReference type="InterPro" id="IPR011053">
    <property type="entry name" value="Single_hybrid_motif"/>
</dbReference>
<evidence type="ECO:0000259" key="21">
    <source>
        <dbReference type="PROSITE" id="PS50968"/>
    </source>
</evidence>
<dbReference type="PROSITE" id="PS50979">
    <property type="entry name" value="BC"/>
    <property type="match status" value="1"/>
</dbReference>
<comment type="cofactor">
    <cofactor evidence="1">
        <name>biotin</name>
        <dbReference type="ChEBI" id="CHEBI:57586"/>
    </cofactor>
</comment>
<dbReference type="GO" id="GO:0003989">
    <property type="term" value="F:acetyl-CoA carboxylase activity"/>
    <property type="evidence" value="ECO:0007669"/>
    <property type="project" value="UniProtKB-EC"/>
</dbReference>
<feature type="non-terminal residue" evidence="24">
    <location>
        <position position="986"/>
    </location>
</feature>
<feature type="domain" description="Biotin carboxylation" evidence="23">
    <location>
        <begin position="39"/>
        <end position="530"/>
    </location>
</feature>
<evidence type="ECO:0000256" key="11">
    <source>
        <dbReference type="ARBA" id="ARBA00022832"/>
    </source>
</evidence>
<evidence type="ECO:0000256" key="1">
    <source>
        <dbReference type="ARBA" id="ARBA00001953"/>
    </source>
</evidence>
<evidence type="ECO:0000256" key="16">
    <source>
        <dbReference type="ARBA" id="ARBA00023267"/>
    </source>
</evidence>
<dbReference type="EC" id="6.4.1.2" evidence="4"/>
<dbReference type="SUPFAM" id="SSF51230">
    <property type="entry name" value="Single hybrid motif"/>
    <property type="match status" value="1"/>
</dbReference>
<keyword evidence="6" id="KW-0963">Cytoplasm</keyword>
<dbReference type="PROSITE" id="PS00866">
    <property type="entry name" value="CPSASE_1"/>
    <property type="match status" value="1"/>
</dbReference>
<evidence type="ECO:0000313" key="25">
    <source>
        <dbReference type="Proteomes" id="UP000308365"/>
    </source>
</evidence>
<dbReference type="PANTHER" id="PTHR45728">
    <property type="entry name" value="ACETYL-COA CARBOXYLASE, ISOFORM A"/>
    <property type="match status" value="1"/>
</dbReference>
<dbReference type="PANTHER" id="PTHR45728:SF5">
    <property type="entry name" value="ACETYL-COA CARBOXYLASE 1"/>
    <property type="match status" value="1"/>
</dbReference>
<dbReference type="SUPFAM" id="SSF56059">
    <property type="entry name" value="Glutathione synthetase ATP-binding domain-like"/>
    <property type="match status" value="1"/>
</dbReference>
<dbReference type="SMART" id="SM00878">
    <property type="entry name" value="Biotin_carb_C"/>
    <property type="match status" value="1"/>
</dbReference>
<comment type="function">
    <text evidence="18">Cytosolic enzyme that catalyzes the carboxylation of acetyl-CoA to malonyl-CoA, the first and rate-limiting step of de novo fatty acid biosynthesis. This is a 2 steps reaction starting with the ATP-dependent carboxylation of the biotin carried by the biotin carboxyl carrier (BCC) domain followed by the transfer of the carboxyl group from carboxylated biotin to acetyl-CoA.</text>
</comment>
<name>A0A4V5P9T1_MONMO</name>
<dbReference type="InterPro" id="IPR013537">
    <property type="entry name" value="AcCoA_COase_cen"/>
</dbReference>
<dbReference type="FunFam" id="3.90.1770.10:FF:000001">
    <property type="entry name" value="acetyl-CoA carboxylase 1"/>
    <property type="match status" value="1"/>
</dbReference>
<dbReference type="FunFam" id="2.40.50.100:FF:000005">
    <property type="entry name" value="Acetyl-CoA carboxylase 1"/>
    <property type="match status" value="1"/>
</dbReference>
<evidence type="ECO:0000256" key="7">
    <source>
        <dbReference type="ARBA" id="ARBA00022516"/>
    </source>
</evidence>
<dbReference type="InterPro" id="IPR016185">
    <property type="entry name" value="PreATP-grasp_dom_sf"/>
</dbReference>
<evidence type="ECO:0000256" key="14">
    <source>
        <dbReference type="ARBA" id="ARBA00023098"/>
    </source>
</evidence>
<comment type="caution">
    <text evidence="24">The sequence shown here is derived from an EMBL/GenBank/DDBJ whole genome shotgun (WGS) entry which is preliminary data.</text>
</comment>
<dbReference type="Gene3D" id="2.40.50.100">
    <property type="match status" value="1"/>
</dbReference>
<keyword evidence="17" id="KW-0511">Multifunctional enzyme</keyword>
<evidence type="ECO:0000256" key="5">
    <source>
        <dbReference type="ARBA" id="ARBA00020135"/>
    </source>
</evidence>
<dbReference type="FunFam" id="3.30.1490.20:FF:000003">
    <property type="entry name" value="acetyl-CoA carboxylase isoform X1"/>
    <property type="match status" value="1"/>
</dbReference>
<dbReference type="InterPro" id="IPR011761">
    <property type="entry name" value="ATP-grasp"/>
</dbReference>
<dbReference type="FunFam" id="3.30.470.20:FF:000005">
    <property type="entry name" value="Acetyl-CoA carboxylase 1"/>
    <property type="match status" value="1"/>
</dbReference>
<evidence type="ECO:0000256" key="18">
    <source>
        <dbReference type="ARBA" id="ARBA00045132"/>
    </source>
</evidence>
<evidence type="ECO:0000256" key="12">
    <source>
        <dbReference type="ARBA" id="ARBA00022840"/>
    </source>
</evidence>
<dbReference type="InterPro" id="IPR000089">
    <property type="entry name" value="Biotin_lipoyl"/>
</dbReference>
<evidence type="ECO:0000256" key="10">
    <source>
        <dbReference type="ARBA" id="ARBA00022741"/>
    </source>
</evidence>
<dbReference type="GO" id="GO:0005524">
    <property type="term" value="F:ATP binding"/>
    <property type="evidence" value="ECO:0007669"/>
    <property type="project" value="UniProtKB-UniRule"/>
</dbReference>
<evidence type="ECO:0000256" key="17">
    <source>
        <dbReference type="ARBA" id="ARBA00023268"/>
    </source>
</evidence>
<evidence type="ECO:0000259" key="22">
    <source>
        <dbReference type="PROSITE" id="PS50975"/>
    </source>
</evidence>
<comment type="subcellular location">
    <subcellularLocation>
        <location evidence="2">Cytoplasm</location>
    </subcellularLocation>
</comment>
<dbReference type="SUPFAM" id="SSF52440">
    <property type="entry name" value="PreATP-grasp domain"/>
    <property type="match status" value="1"/>
</dbReference>
<dbReference type="CDD" id="cd06850">
    <property type="entry name" value="biotinyl_domain"/>
    <property type="match status" value="1"/>
</dbReference>
<keyword evidence="10 20" id="KW-0547">Nucleotide-binding</keyword>
<dbReference type="InterPro" id="IPR005482">
    <property type="entry name" value="Biotin_COase_C"/>
</dbReference>
<dbReference type="Pfam" id="PF08326">
    <property type="entry name" value="ACC_central"/>
    <property type="match status" value="1"/>
</dbReference>
<dbReference type="InterPro" id="IPR005479">
    <property type="entry name" value="CPAse_ATP-bd"/>
</dbReference>
<dbReference type="AlphaFoldDB" id="A0A4V5P9T1"/>
<dbReference type="Pfam" id="PF00364">
    <property type="entry name" value="Biotin_lipoyl"/>
    <property type="match status" value="1"/>
</dbReference>
<dbReference type="GO" id="GO:0046872">
    <property type="term" value="F:metal ion binding"/>
    <property type="evidence" value="ECO:0007669"/>
    <property type="project" value="InterPro"/>
</dbReference>
<dbReference type="InterPro" id="IPR001882">
    <property type="entry name" value="Biotin_BS"/>
</dbReference>
<evidence type="ECO:0000256" key="3">
    <source>
        <dbReference type="ARBA" id="ARBA00004956"/>
    </source>
</evidence>
<protein>
    <recommendedName>
        <fullName evidence="5">Acetyl-CoA carboxylase 1</fullName>
        <ecNumber evidence="4">6.4.1.2</ecNumber>
    </recommendedName>
</protein>
<gene>
    <name evidence="24" type="ORF">EI555_016753</name>
</gene>
<evidence type="ECO:0000256" key="9">
    <source>
        <dbReference type="ARBA" id="ARBA00022598"/>
    </source>
</evidence>
<dbReference type="InterPro" id="IPR011764">
    <property type="entry name" value="Biotin_carboxylation_dom"/>
</dbReference>
<evidence type="ECO:0000256" key="13">
    <source>
        <dbReference type="ARBA" id="ARBA00022990"/>
    </source>
</evidence>
<keyword evidence="8" id="KW-0597">Phosphoprotein</keyword>
<dbReference type="Gene3D" id="3.30.1490.20">
    <property type="entry name" value="ATP-grasp fold, A domain"/>
    <property type="match status" value="1"/>
</dbReference>
<evidence type="ECO:0000313" key="24">
    <source>
        <dbReference type="EMBL" id="TKC47240.1"/>
    </source>
</evidence>
<evidence type="ECO:0000256" key="6">
    <source>
        <dbReference type="ARBA" id="ARBA00022490"/>
    </source>
</evidence>
<dbReference type="SUPFAM" id="SSF51246">
    <property type="entry name" value="Rudiment single hybrid motif"/>
    <property type="match status" value="1"/>
</dbReference>
<keyword evidence="15" id="KW-0275">Fatty acid biosynthesis</keyword>
<comment type="subunit">
    <text evidence="19">Monomer, homodimer, and homotetramer. Can form filamentous polymers. Interacts in its inactive phosphorylated form with the BRCT domains of BRCA1 which prevents ACACA dephosphorylation and inhibits lipid synthesis. Interacts with MID1IP1; interaction with MID1IP1 promotes oligomerization and increases its activity.</text>
</comment>
<dbReference type="Gene3D" id="3.90.1770.10">
    <property type="entry name" value="PreATP-grasp domain"/>
    <property type="match status" value="1"/>
</dbReference>
<keyword evidence="14" id="KW-0443">Lipid metabolism</keyword>
<dbReference type="FunFam" id="3.40.50.20:FF:000005">
    <property type="entry name" value="acetyl-CoA carboxylase isoform X2"/>
    <property type="match status" value="1"/>
</dbReference>
<dbReference type="Gene3D" id="3.30.470.20">
    <property type="entry name" value="ATP-grasp fold, B domain"/>
    <property type="match status" value="1"/>
</dbReference>
<evidence type="ECO:0000256" key="15">
    <source>
        <dbReference type="ARBA" id="ARBA00023160"/>
    </source>
</evidence>
<dbReference type="Proteomes" id="UP000308365">
    <property type="component" value="Unassembled WGS sequence"/>
</dbReference>
<dbReference type="InterPro" id="IPR049076">
    <property type="entry name" value="ACCA"/>
</dbReference>
<keyword evidence="12 20" id="KW-0067">ATP-binding</keyword>
<evidence type="ECO:0000256" key="8">
    <source>
        <dbReference type="ARBA" id="ARBA00022553"/>
    </source>
</evidence>
<dbReference type="PROSITE" id="PS00188">
    <property type="entry name" value="BIOTIN"/>
    <property type="match status" value="1"/>
</dbReference>
<proteinExistence type="predicted"/>
<keyword evidence="7" id="KW-0444">Lipid biosynthesis</keyword>
<evidence type="ECO:0000256" key="4">
    <source>
        <dbReference type="ARBA" id="ARBA00013058"/>
    </source>
</evidence>
<dbReference type="Gene3D" id="3.40.50.20">
    <property type="match status" value="1"/>
</dbReference>
<dbReference type="PROSITE" id="PS50968">
    <property type="entry name" value="BIOTINYL_LIPOYL"/>
    <property type="match status" value="1"/>
</dbReference>
<dbReference type="Pfam" id="PF02785">
    <property type="entry name" value="Biotin_carb_C"/>
    <property type="match status" value="1"/>
</dbReference>
<dbReference type="GO" id="GO:0005739">
    <property type="term" value="C:mitochondrion"/>
    <property type="evidence" value="ECO:0007669"/>
    <property type="project" value="TreeGrafter"/>
</dbReference>
<keyword evidence="16" id="KW-0092">Biotin</keyword>
<dbReference type="PROSITE" id="PS00867">
    <property type="entry name" value="CPSASE_2"/>
    <property type="match status" value="1"/>
</dbReference>
<reference evidence="25" key="1">
    <citation type="journal article" date="2019" name="IScience">
        <title>Narwhal Genome Reveals Long-Term Low Genetic Diversity despite Current Large Abundance Size.</title>
        <authorList>
            <person name="Westbury M.V."/>
            <person name="Petersen B."/>
            <person name="Garde E."/>
            <person name="Heide-Jorgensen M.P."/>
            <person name="Lorenzen E.D."/>
        </authorList>
    </citation>
    <scope>NUCLEOTIDE SEQUENCE [LARGE SCALE GENOMIC DNA]</scope>
</reference>
<dbReference type="InterPro" id="IPR005481">
    <property type="entry name" value="BC-like_N"/>
</dbReference>
<dbReference type="EMBL" id="RWIC01000221">
    <property type="protein sequence ID" value="TKC47240.1"/>
    <property type="molecule type" value="Genomic_DNA"/>
</dbReference>
<evidence type="ECO:0000256" key="19">
    <source>
        <dbReference type="ARBA" id="ARBA00046553"/>
    </source>
</evidence>
<comment type="pathway">
    <text evidence="3">Lipid metabolism; malonyl-CoA biosynthesis; malonyl-CoA from acetyl-CoA: step 1/1.</text>
</comment>
<keyword evidence="13" id="KW-0007">Acetylation</keyword>
<dbReference type="InterPro" id="IPR013815">
    <property type="entry name" value="ATP_grasp_subdomain_1"/>
</dbReference>
<dbReference type="PROSITE" id="PS50975">
    <property type="entry name" value="ATP_GRASP"/>
    <property type="match status" value="1"/>
</dbReference>
<evidence type="ECO:0000256" key="2">
    <source>
        <dbReference type="ARBA" id="ARBA00004496"/>
    </source>
</evidence>
<keyword evidence="9" id="KW-0436">Ligase</keyword>
<organism evidence="24 25">
    <name type="scientific">Monodon monoceros</name>
    <name type="common">Narwhal</name>
    <name type="synonym">Ceratodon monodon</name>
    <dbReference type="NCBI Taxonomy" id="40151"/>
    <lineage>
        <taxon>Eukaryota</taxon>
        <taxon>Metazoa</taxon>
        <taxon>Chordata</taxon>
        <taxon>Craniata</taxon>
        <taxon>Vertebrata</taxon>
        <taxon>Euteleostomi</taxon>
        <taxon>Mammalia</taxon>
        <taxon>Eutheria</taxon>
        <taxon>Laurasiatheria</taxon>
        <taxon>Artiodactyla</taxon>
        <taxon>Whippomorpha</taxon>
        <taxon>Cetacea</taxon>
        <taxon>Odontoceti</taxon>
        <taxon>Monodontidae</taxon>
        <taxon>Monodon</taxon>
    </lineage>
</organism>